<gene>
    <name evidence="1" type="ORF">D9756_007855</name>
</gene>
<dbReference type="Proteomes" id="UP000559027">
    <property type="component" value="Unassembled WGS sequence"/>
</dbReference>
<evidence type="ECO:0008006" key="3">
    <source>
        <dbReference type="Google" id="ProtNLM"/>
    </source>
</evidence>
<comment type="caution">
    <text evidence="1">The sequence shown here is derived from an EMBL/GenBank/DDBJ whole genome shotgun (WGS) entry which is preliminary data.</text>
</comment>
<evidence type="ECO:0000313" key="1">
    <source>
        <dbReference type="EMBL" id="KAF5353206.1"/>
    </source>
</evidence>
<organism evidence="1 2">
    <name type="scientific">Leucocoprinus leucothites</name>
    <dbReference type="NCBI Taxonomy" id="201217"/>
    <lineage>
        <taxon>Eukaryota</taxon>
        <taxon>Fungi</taxon>
        <taxon>Dikarya</taxon>
        <taxon>Basidiomycota</taxon>
        <taxon>Agaricomycotina</taxon>
        <taxon>Agaricomycetes</taxon>
        <taxon>Agaricomycetidae</taxon>
        <taxon>Agaricales</taxon>
        <taxon>Agaricineae</taxon>
        <taxon>Agaricaceae</taxon>
        <taxon>Leucocoprinus</taxon>
    </lineage>
</organism>
<sequence length="230" mass="25633">MTDTLAELGRIFELHVILPLKKYRGRTPAPSSHSSRASFETHWKETLVRDNWSCVVTGVVEATAPKEIKTQISTEIPEMYTECAHIIPEGWLFDSEVQSSPEGNSELDYTSSALTILKRPGYDVGEFIGEKAKTNNYEIKYFSERPPYPNINRFLTFSTNDPEHLPVPSPNLLSLHATCCKVAHLSGAAEYIDKCYRDIEEMGVLSRDGTSADILSLAMLSLSNTSVDKG</sequence>
<dbReference type="AlphaFoldDB" id="A0A8H5D5Q4"/>
<protein>
    <recommendedName>
        <fullName evidence="3">HNH nuclease domain-containing protein</fullName>
    </recommendedName>
</protein>
<proteinExistence type="predicted"/>
<evidence type="ECO:0000313" key="2">
    <source>
        <dbReference type="Proteomes" id="UP000559027"/>
    </source>
</evidence>
<dbReference type="OrthoDB" id="2104739at2759"/>
<keyword evidence="2" id="KW-1185">Reference proteome</keyword>
<accession>A0A8H5D5Q4</accession>
<dbReference type="EMBL" id="JAACJO010000010">
    <property type="protein sequence ID" value="KAF5353206.1"/>
    <property type="molecule type" value="Genomic_DNA"/>
</dbReference>
<name>A0A8H5D5Q4_9AGAR</name>
<reference evidence="1 2" key="1">
    <citation type="journal article" date="2020" name="ISME J.">
        <title>Uncovering the hidden diversity of litter-decomposition mechanisms in mushroom-forming fungi.</title>
        <authorList>
            <person name="Floudas D."/>
            <person name="Bentzer J."/>
            <person name="Ahren D."/>
            <person name="Johansson T."/>
            <person name="Persson P."/>
            <person name="Tunlid A."/>
        </authorList>
    </citation>
    <scope>NUCLEOTIDE SEQUENCE [LARGE SCALE GENOMIC DNA]</scope>
    <source>
        <strain evidence="1 2">CBS 146.42</strain>
    </source>
</reference>